<evidence type="ECO:0000313" key="1">
    <source>
        <dbReference type="EMBL" id="KAH9326691.1"/>
    </source>
</evidence>
<protein>
    <submittedName>
        <fullName evidence="1">Uncharacterized protein</fullName>
    </submittedName>
</protein>
<feature type="non-terminal residue" evidence="1">
    <location>
        <position position="62"/>
    </location>
</feature>
<name>A0AA38LJX9_TAXCH</name>
<dbReference type="EMBL" id="JAHRHJ020000002">
    <property type="protein sequence ID" value="KAH9326691.1"/>
    <property type="molecule type" value="Genomic_DNA"/>
</dbReference>
<reference evidence="1 2" key="1">
    <citation type="journal article" date="2021" name="Nat. Plants">
        <title>The Taxus genome provides insights into paclitaxel biosynthesis.</title>
        <authorList>
            <person name="Xiong X."/>
            <person name="Gou J."/>
            <person name="Liao Q."/>
            <person name="Li Y."/>
            <person name="Zhou Q."/>
            <person name="Bi G."/>
            <person name="Li C."/>
            <person name="Du R."/>
            <person name="Wang X."/>
            <person name="Sun T."/>
            <person name="Guo L."/>
            <person name="Liang H."/>
            <person name="Lu P."/>
            <person name="Wu Y."/>
            <person name="Zhang Z."/>
            <person name="Ro D.K."/>
            <person name="Shang Y."/>
            <person name="Huang S."/>
            <person name="Yan J."/>
        </authorList>
    </citation>
    <scope>NUCLEOTIDE SEQUENCE [LARGE SCALE GENOMIC DNA]</scope>
    <source>
        <strain evidence="1">Ta-2019</strain>
    </source>
</reference>
<evidence type="ECO:0000313" key="2">
    <source>
        <dbReference type="Proteomes" id="UP000824469"/>
    </source>
</evidence>
<sequence length="62" mass="7254">WEGRPLAFTRGCSFYHCEKQGERLLIRHVQDFIEPPIKPGEATLRLLKTVSFLLEHFPMVSQ</sequence>
<accession>A0AA38LJX9</accession>
<dbReference type="AlphaFoldDB" id="A0AA38LJX9"/>
<dbReference type="Proteomes" id="UP000824469">
    <property type="component" value="Unassembled WGS sequence"/>
</dbReference>
<comment type="caution">
    <text evidence="1">The sequence shown here is derived from an EMBL/GenBank/DDBJ whole genome shotgun (WGS) entry which is preliminary data.</text>
</comment>
<feature type="non-terminal residue" evidence="1">
    <location>
        <position position="1"/>
    </location>
</feature>
<dbReference type="PANTHER" id="PTHR33698">
    <property type="entry name" value="NUCLEAR TRANSPORT FACTOR 2 (NTF2)-LIKE PROTEIN"/>
    <property type="match status" value="1"/>
</dbReference>
<dbReference type="PANTHER" id="PTHR33698:SF1">
    <property type="entry name" value="NUCLEAR TRANSPORT FACTOR 2 (NTF2) FAMILY PROTEIN"/>
    <property type="match status" value="1"/>
</dbReference>
<organism evidence="1 2">
    <name type="scientific">Taxus chinensis</name>
    <name type="common">Chinese yew</name>
    <name type="synonym">Taxus wallichiana var. chinensis</name>
    <dbReference type="NCBI Taxonomy" id="29808"/>
    <lineage>
        <taxon>Eukaryota</taxon>
        <taxon>Viridiplantae</taxon>
        <taxon>Streptophyta</taxon>
        <taxon>Embryophyta</taxon>
        <taxon>Tracheophyta</taxon>
        <taxon>Spermatophyta</taxon>
        <taxon>Pinopsida</taxon>
        <taxon>Pinidae</taxon>
        <taxon>Conifers II</taxon>
        <taxon>Cupressales</taxon>
        <taxon>Taxaceae</taxon>
        <taxon>Taxus</taxon>
    </lineage>
</organism>
<keyword evidence="2" id="KW-1185">Reference proteome</keyword>
<gene>
    <name evidence="1" type="ORF">KI387_006869</name>
</gene>
<proteinExistence type="predicted"/>